<evidence type="ECO:0000313" key="9">
    <source>
        <dbReference type="Proteomes" id="UP000002420"/>
    </source>
</evidence>
<organism evidence="8 9">
    <name type="scientific">Trichlorobacter lovleyi (strain ATCC BAA-1151 / DSM 17278 / SZ)</name>
    <name type="common">Geobacter lovleyi</name>
    <dbReference type="NCBI Taxonomy" id="398767"/>
    <lineage>
        <taxon>Bacteria</taxon>
        <taxon>Pseudomonadati</taxon>
        <taxon>Thermodesulfobacteriota</taxon>
        <taxon>Desulfuromonadia</taxon>
        <taxon>Geobacterales</taxon>
        <taxon>Geobacteraceae</taxon>
        <taxon>Trichlorobacter</taxon>
    </lineage>
</organism>
<dbReference type="GO" id="GO:0004526">
    <property type="term" value="F:ribonuclease P activity"/>
    <property type="evidence" value="ECO:0007669"/>
    <property type="project" value="UniProtKB-UniRule"/>
</dbReference>
<dbReference type="NCBIfam" id="TIGR00188">
    <property type="entry name" value="rnpA"/>
    <property type="match status" value="1"/>
</dbReference>
<dbReference type="SUPFAM" id="SSF54211">
    <property type="entry name" value="Ribosomal protein S5 domain 2-like"/>
    <property type="match status" value="1"/>
</dbReference>
<dbReference type="GO" id="GO:0000049">
    <property type="term" value="F:tRNA binding"/>
    <property type="evidence" value="ECO:0007669"/>
    <property type="project" value="UniProtKB-UniRule"/>
</dbReference>
<evidence type="ECO:0000256" key="4">
    <source>
        <dbReference type="ARBA" id="ARBA00022801"/>
    </source>
</evidence>
<reference evidence="8 9" key="1">
    <citation type="submission" date="2008-05" db="EMBL/GenBank/DDBJ databases">
        <title>Complete sequence of chromosome of Geobacter lovleyi SZ.</title>
        <authorList>
            <consortium name="US DOE Joint Genome Institute"/>
            <person name="Lucas S."/>
            <person name="Copeland A."/>
            <person name="Lapidus A."/>
            <person name="Glavina del Rio T."/>
            <person name="Dalin E."/>
            <person name="Tice H."/>
            <person name="Bruce D."/>
            <person name="Goodwin L."/>
            <person name="Pitluck S."/>
            <person name="Chertkov O."/>
            <person name="Meincke L."/>
            <person name="Brettin T."/>
            <person name="Detter J.C."/>
            <person name="Han C."/>
            <person name="Tapia R."/>
            <person name="Kuske C.R."/>
            <person name="Schmutz J."/>
            <person name="Larimer F."/>
            <person name="Land M."/>
            <person name="Hauser L."/>
            <person name="Kyrpides N."/>
            <person name="Mikhailova N."/>
            <person name="Sung Y."/>
            <person name="Fletcher K.E."/>
            <person name="Ritalahti K.M."/>
            <person name="Loeffler F.E."/>
            <person name="Richardson P."/>
        </authorList>
    </citation>
    <scope>NUCLEOTIDE SEQUENCE [LARGE SCALE GENOMIC DNA]</scope>
    <source>
        <strain evidence="9">ATCC BAA-1151 / DSM 17278 / SZ</strain>
    </source>
</reference>
<evidence type="ECO:0000256" key="6">
    <source>
        <dbReference type="HAMAP-Rule" id="MF_00227"/>
    </source>
</evidence>
<dbReference type="RefSeq" id="WP_012471662.1">
    <property type="nucleotide sequence ID" value="NC_010814.1"/>
</dbReference>
<dbReference type="AlphaFoldDB" id="B3E3S2"/>
<dbReference type="InterPro" id="IPR020568">
    <property type="entry name" value="Ribosomal_Su5_D2-typ_SF"/>
</dbReference>
<dbReference type="InterPro" id="IPR000100">
    <property type="entry name" value="RNase_P"/>
</dbReference>
<dbReference type="Pfam" id="PF00825">
    <property type="entry name" value="Ribonuclease_P"/>
    <property type="match status" value="1"/>
</dbReference>
<evidence type="ECO:0000313" key="8">
    <source>
        <dbReference type="EMBL" id="ACD97344.1"/>
    </source>
</evidence>
<dbReference type="PANTHER" id="PTHR33992">
    <property type="entry name" value="RIBONUCLEASE P PROTEIN COMPONENT"/>
    <property type="match status" value="1"/>
</dbReference>
<evidence type="ECO:0000256" key="3">
    <source>
        <dbReference type="ARBA" id="ARBA00022759"/>
    </source>
</evidence>
<dbReference type="GO" id="GO:0042781">
    <property type="term" value="F:3'-tRNA processing endoribonuclease activity"/>
    <property type="evidence" value="ECO:0007669"/>
    <property type="project" value="TreeGrafter"/>
</dbReference>
<dbReference type="GO" id="GO:0030677">
    <property type="term" value="C:ribonuclease P complex"/>
    <property type="evidence" value="ECO:0007669"/>
    <property type="project" value="TreeGrafter"/>
</dbReference>
<dbReference type="eggNOG" id="COG0594">
    <property type="taxonomic scope" value="Bacteria"/>
</dbReference>
<keyword evidence="3 6" id="KW-0255">Endonuclease</keyword>
<comment type="catalytic activity">
    <reaction evidence="6">
        <text>Endonucleolytic cleavage of RNA, removing 5'-extranucleotides from tRNA precursor.</text>
        <dbReference type="EC" id="3.1.26.5"/>
    </reaction>
</comment>
<evidence type="ECO:0000256" key="2">
    <source>
        <dbReference type="ARBA" id="ARBA00022722"/>
    </source>
</evidence>
<dbReference type="PANTHER" id="PTHR33992:SF1">
    <property type="entry name" value="RIBONUCLEASE P PROTEIN COMPONENT"/>
    <property type="match status" value="1"/>
</dbReference>
<evidence type="ECO:0000256" key="1">
    <source>
        <dbReference type="ARBA" id="ARBA00022694"/>
    </source>
</evidence>
<keyword evidence="4 6" id="KW-0378">Hydrolase</keyword>
<sequence>MSARGNSFPKQYRLLSRSEYLRLSDSKTVVSGRSFLVVWRENGYEYPRLGITASRKTGNAVVRNRLKRHIREFFRHHCSLLPGVDLNVIVRRQAAENSAAALSSELQRAFQQIGSRTCCHESL</sequence>
<protein>
    <recommendedName>
        <fullName evidence="6 7">Ribonuclease P protein component</fullName>
        <shortName evidence="6">RNase P protein</shortName>
        <shortName evidence="6">RNaseP protein</shortName>
        <ecNumber evidence="6 7">3.1.26.5</ecNumber>
    </recommendedName>
    <alternativeName>
        <fullName evidence="6">Protein C5</fullName>
    </alternativeName>
</protein>
<dbReference type="InterPro" id="IPR014721">
    <property type="entry name" value="Ribsml_uS5_D2-typ_fold_subgr"/>
</dbReference>
<dbReference type="HAMAP" id="MF_00227">
    <property type="entry name" value="RNase_P"/>
    <property type="match status" value="1"/>
</dbReference>
<dbReference type="Gene3D" id="3.30.230.10">
    <property type="match status" value="1"/>
</dbReference>
<dbReference type="HOGENOM" id="CLU_117179_11_0_7"/>
<comment type="function">
    <text evidence="6">RNaseP catalyzes the removal of the 5'-leader sequence from pre-tRNA to produce the mature 5'-terminus. It can also cleave other RNA substrates such as 4.5S RNA. The protein component plays an auxiliary but essential role in vivo by binding to the 5'-leader sequence and broadening the substrate specificity of the ribozyme.</text>
</comment>
<dbReference type="EC" id="3.1.26.5" evidence="6 7"/>
<keyword evidence="1 6" id="KW-0819">tRNA processing</keyword>
<dbReference type="EMBL" id="CP001089">
    <property type="protein sequence ID" value="ACD97344.1"/>
    <property type="molecule type" value="Genomic_DNA"/>
</dbReference>
<evidence type="ECO:0000256" key="7">
    <source>
        <dbReference type="NCBIfam" id="TIGR00188"/>
    </source>
</evidence>
<accession>B3E3S2</accession>
<comment type="subunit">
    <text evidence="6">Consists of a catalytic RNA component (M1 or rnpB) and a protein subunit.</text>
</comment>
<keyword evidence="5 6" id="KW-0694">RNA-binding</keyword>
<comment type="similarity">
    <text evidence="6">Belongs to the RnpA family.</text>
</comment>
<keyword evidence="9" id="KW-1185">Reference proteome</keyword>
<evidence type="ECO:0000256" key="5">
    <source>
        <dbReference type="ARBA" id="ARBA00022884"/>
    </source>
</evidence>
<name>B3E3S2_TRIL1</name>
<dbReference type="STRING" id="398767.Glov_3644"/>
<proteinExistence type="inferred from homology"/>
<keyword evidence="2 6" id="KW-0540">Nuclease</keyword>
<dbReference type="Proteomes" id="UP000002420">
    <property type="component" value="Chromosome"/>
</dbReference>
<gene>
    <name evidence="6" type="primary">rnpA</name>
    <name evidence="8" type="ordered locus">Glov_3644</name>
</gene>
<dbReference type="KEGG" id="glo:Glov_3644"/>
<dbReference type="GO" id="GO:0001682">
    <property type="term" value="P:tRNA 5'-leader removal"/>
    <property type="evidence" value="ECO:0007669"/>
    <property type="project" value="UniProtKB-UniRule"/>
</dbReference>